<name>Q9HFK4_NEUCS</name>
<accession>Q9HFK4</accession>
<keyword evidence="2" id="KW-0732">Signal</keyword>
<reference evidence="3" key="2">
    <citation type="submission" date="2001-11" db="EMBL/GenBank/DDBJ databases">
        <authorList>
            <person name="German Neurospora genome project"/>
        </authorList>
    </citation>
    <scope>NUCLEOTIDE SEQUENCE</scope>
</reference>
<dbReference type="AlphaFoldDB" id="Q9HFK4"/>
<proteinExistence type="predicted"/>
<reference evidence="3" key="1">
    <citation type="submission" date="2000-09" db="EMBL/GenBank/DDBJ databases">
        <authorList>
            <person name="Schulte U."/>
            <person name="Aign V."/>
            <person name="Hoheisel J."/>
            <person name="Brandt P."/>
            <person name="Fartmann B."/>
            <person name="Holland R."/>
            <person name="Nyakatura G."/>
            <person name="Mewes H.W."/>
            <person name="Mannhaupt G."/>
        </authorList>
    </citation>
    <scope>NUCLEOTIDE SEQUENCE</scope>
</reference>
<feature type="chain" id="PRO_5004330860" evidence="2">
    <location>
        <begin position="22"/>
        <end position="445"/>
    </location>
</feature>
<dbReference type="VEuPathDB" id="FungiDB:NCU03511"/>
<feature type="signal peptide" evidence="2">
    <location>
        <begin position="1"/>
        <end position="21"/>
    </location>
</feature>
<feature type="region of interest" description="Disordered" evidence="1">
    <location>
        <begin position="392"/>
        <end position="435"/>
    </location>
</feature>
<evidence type="ECO:0000256" key="2">
    <source>
        <dbReference type="SAM" id="SignalP"/>
    </source>
</evidence>
<feature type="region of interest" description="Disordered" evidence="1">
    <location>
        <begin position="160"/>
        <end position="192"/>
    </location>
</feature>
<sequence length="445" mass="48357">MLLTNLRSILAIIAVVATVSANPYSKLVGCVDVVDIKTGKVTDCVPISQLPNGQDSNQTKYQRQHARRRAANENNRCVNLKFSTQSPSANGPNQNRCVSLPTLRQLQTNYQHQQSLKPRDNDDTDASIEPCIDVYYLSPKDNTTMTGSCIPISDLDKYQTVTINPSSDPPSDGPPESNDPYAADSSSSLSNRDFGPGVNYTFCTEPYDVIPHESPHFLDCALIPANALGRSRYFTYRASITDSYTLLTAKTCELVLRMRGTVVNKGVVLKIGNTDIERSYVYGIKAVIDSPDGAAGKQGLWMARGFEVEGSLGSCAVLDNLSAMILIAVVTYQEFDNSFPATFDNSSISKSPHTVTNTDSSPLLLRAWRSVEPCELTTISCSYGVLAANKSEHQQHLNHQQGSSPIPPSRVISPTGAPTTQFQDTVPGHPDERSYVALGISNNGL</sequence>
<gene>
    <name evidence="3" type="primary">B11E6.120</name>
</gene>
<organism evidence="3">
    <name type="scientific">Neurospora crassa</name>
    <dbReference type="NCBI Taxonomy" id="5141"/>
    <lineage>
        <taxon>Eukaryota</taxon>
        <taxon>Fungi</taxon>
        <taxon>Dikarya</taxon>
        <taxon>Ascomycota</taxon>
        <taxon>Pezizomycotina</taxon>
        <taxon>Sordariomycetes</taxon>
        <taxon>Sordariomycetidae</taxon>
        <taxon>Sordariales</taxon>
        <taxon>Sordariaceae</taxon>
        <taxon>Neurospora</taxon>
    </lineage>
</organism>
<dbReference type="EMBL" id="AL442043">
    <property type="protein sequence ID" value="CAC09403.2"/>
    <property type="molecule type" value="Genomic_DNA"/>
</dbReference>
<evidence type="ECO:0000313" key="3">
    <source>
        <dbReference type="EMBL" id="CAC09403.2"/>
    </source>
</evidence>
<evidence type="ECO:0000256" key="1">
    <source>
        <dbReference type="SAM" id="MobiDB-lite"/>
    </source>
</evidence>
<protein>
    <submittedName>
        <fullName evidence="3">Uncharacterized protein B11E6.120</fullName>
    </submittedName>
</protein>